<feature type="region of interest" description="Disordered" evidence="2">
    <location>
        <begin position="964"/>
        <end position="997"/>
    </location>
</feature>
<proteinExistence type="predicted"/>
<feature type="coiled-coil region" evidence="1">
    <location>
        <begin position="506"/>
        <end position="569"/>
    </location>
</feature>
<dbReference type="EMBL" id="HBEC01016091">
    <property type="protein sequence ID" value="CAD8287453.1"/>
    <property type="molecule type" value="Transcribed_RNA"/>
</dbReference>
<feature type="compositionally biased region" description="Low complexity" evidence="2">
    <location>
        <begin position="914"/>
        <end position="937"/>
    </location>
</feature>
<accession>A0A7R9YUQ3</accession>
<feature type="compositionally biased region" description="Low complexity" evidence="2">
    <location>
        <begin position="135"/>
        <end position="148"/>
    </location>
</feature>
<dbReference type="AlphaFoldDB" id="A0A7R9YUQ3"/>
<evidence type="ECO:0000256" key="1">
    <source>
        <dbReference type="SAM" id="Coils"/>
    </source>
</evidence>
<feature type="compositionally biased region" description="Polar residues" evidence="2">
    <location>
        <begin position="884"/>
        <end position="913"/>
    </location>
</feature>
<evidence type="ECO:0000313" key="3">
    <source>
        <dbReference type="EMBL" id="CAD8287453.1"/>
    </source>
</evidence>
<feature type="region of interest" description="Disordered" evidence="2">
    <location>
        <begin position="105"/>
        <end position="155"/>
    </location>
</feature>
<keyword evidence="1" id="KW-0175">Coiled coil</keyword>
<feature type="compositionally biased region" description="Polar residues" evidence="2">
    <location>
        <begin position="969"/>
        <end position="983"/>
    </location>
</feature>
<feature type="compositionally biased region" description="Polar residues" evidence="2">
    <location>
        <begin position="313"/>
        <end position="334"/>
    </location>
</feature>
<feature type="region of interest" description="Disordered" evidence="2">
    <location>
        <begin position="197"/>
        <end position="222"/>
    </location>
</feature>
<sequence length="997" mass="102794">MAQSLSSLGDSLAGLEGFSPFTIDAGPLQRAIDSLVTKVEECQKENSLLRRELEELKEGQNRIDALQADVKQLSDDISVTQEVVEGIEEQLKSGSQGKVHPCYHGHGHGVPAPGGEGQSSIAHVDGGADPDTGRAMASAGEAPASGAARVETSPNSAMVQGAELQAGVGLSCSPKSGPAAHVSGGSAAGVQASAENVPDTLDMPGQGDHAGATHASGAPQRCSTVVEPSSVCTVERGSAAGGPQQDVTARAAASVLPQGLSTDEVASQSMKVSPRMASSAATTSAALVADAALLASSAPSRGMHDALGQVPTVSGAQSAEPTANSNASIGSAQPQAARAFTAGDPSSASAFKANEARSAVGAGMPAATPLPRTANTQLRVDVPPESPTPLTPRSSTGPDTGRAATPLSPQVPSPMQSPSKAGLVQSRNRSRLAADSSWVLHEFELMRERVSLLEALLSRSQQDAQTSSSTLLEHQALLASMQADLQAAMEGTKVTEVRLSTMEQAANRALKDADDHTDRLVELNAELQARAEAHAELAKQMDGGMERLAESVNALQEELADKLTEAERRQAVADLRISDVTTRAGNLAHLLEDVNDASREMDQRLHGLRTHMTAVVTPINERLTDLATALKDLDARKLDAADAVTALDIGNGVQRAIDHADKRSDNVIRSIGALEERVEELHDVKANKCDVVLSSDIGVLLTSHAQELDAAIAAMRNSLQVNIDAKASLTNISELDSALGARVSCLEAAILKGLRTVSDKTSAALVEKLDYDSFADFRLAVQASLADMQDQLRSWAPPALGLKAQLDPSGEGASSCLCCDARVRSTLDAAILGMPNSPERLPLNKGLLPAITRSPDTSAATNHKAKLRKQEAMAQMLGADTEYGLTSSSAGNHPTADSTPASSLRVTDVTGNNGPASAAAPGSPGSVSRGLSSGVLPPRGVNGANVRNTKSNLAYHIPAGSAGGGNAWDPTSSGAVASPSQDLTLDASPKLRAVRPA</sequence>
<name>A0A7R9YUQ3_9CHLO</name>
<feature type="region of interest" description="Disordered" evidence="2">
    <location>
        <begin position="362"/>
        <end position="428"/>
    </location>
</feature>
<gene>
    <name evidence="3" type="ORF">CEUR00632_LOCUS7492</name>
</gene>
<organism evidence="3">
    <name type="scientific">Chlamydomonas euryale</name>
    <dbReference type="NCBI Taxonomy" id="1486919"/>
    <lineage>
        <taxon>Eukaryota</taxon>
        <taxon>Viridiplantae</taxon>
        <taxon>Chlorophyta</taxon>
        <taxon>core chlorophytes</taxon>
        <taxon>Chlorophyceae</taxon>
        <taxon>CS clade</taxon>
        <taxon>Chlamydomonadales</taxon>
        <taxon>Chlamydomonadaceae</taxon>
        <taxon>Chlamydomonas</taxon>
    </lineage>
</organism>
<feature type="region of interest" description="Disordered" evidence="2">
    <location>
        <begin position="313"/>
        <end position="348"/>
    </location>
</feature>
<reference evidence="3" key="1">
    <citation type="submission" date="2021-01" db="EMBL/GenBank/DDBJ databases">
        <authorList>
            <person name="Corre E."/>
            <person name="Pelletier E."/>
            <person name="Niang G."/>
            <person name="Scheremetjew M."/>
            <person name="Finn R."/>
            <person name="Kale V."/>
            <person name="Holt S."/>
            <person name="Cochrane G."/>
            <person name="Meng A."/>
            <person name="Brown T."/>
            <person name="Cohen L."/>
        </authorList>
    </citation>
    <scope>NUCLEOTIDE SEQUENCE</scope>
    <source>
        <strain evidence="3">CCMP219</strain>
    </source>
</reference>
<feature type="region of interest" description="Disordered" evidence="2">
    <location>
        <begin position="883"/>
        <end position="944"/>
    </location>
</feature>
<protein>
    <submittedName>
        <fullName evidence="3">Uncharacterized protein</fullName>
    </submittedName>
</protein>
<feature type="coiled-coil region" evidence="1">
    <location>
        <begin position="32"/>
        <end position="90"/>
    </location>
</feature>
<feature type="compositionally biased region" description="Low complexity" evidence="2">
    <location>
        <begin position="406"/>
        <end position="419"/>
    </location>
</feature>
<evidence type="ECO:0000256" key="2">
    <source>
        <dbReference type="SAM" id="MobiDB-lite"/>
    </source>
</evidence>